<feature type="transmembrane region" description="Helical" evidence="8">
    <location>
        <begin position="20"/>
        <end position="39"/>
    </location>
</feature>
<dbReference type="Pfam" id="PF00067">
    <property type="entry name" value="p450"/>
    <property type="match status" value="1"/>
</dbReference>
<evidence type="ECO:0008006" key="11">
    <source>
        <dbReference type="Google" id="ProtNLM"/>
    </source>
</evidence>
<evidence type="ECO:0000256" key="8">
    <source>
        <dbReference type="SAM" id="Phobius"/>
    </source>
</evidence>
<keyword evidence="10" id="KW-1185">Reference proteome</keyword>
<comment type="caution">
    <text evidence="9">The sequence shown here is derived from an EMBL/GenBank/DDBJ whole genome shotgun (WGS) entry which is preliminary data.</text>
</comment>
<keyword evidence="5 7" id="KW-0408">Iron</keyword>
<evidence type="ECO:0000313" key="9">
    <source>
        <dbReference type="EMBL" id="KAF6173438.1"/>
    </source>
</evidence>
<dbReference type="GO" id="GO:0005506">
    <property type="term" value="F:iron ion binding"/>
    <property type="evidence" value="ECO:0007669"/>
    <property type="project" value="InterPro"/>
</dbReference>
<dbReference type="InterPro" id="IPR052306">
    <property type="entry name" value="CYP450_71D"/>
</dbReference>
<keyword evidence="8" id="KW-0472">Membrane</keyword>
<dbReference type="GO" id="GO:0016705">
    <property type="term" value="F:oxidoreductase activity, acting on paired donors, with incorporation or reduction of molecular oxygen"/>
    <property type="evidence" value="ECO:0007669"/>
    <property type="project" value="InterPro"/>
</dbReference>
<keyword evidence="6 7" id="KW-0503">Monooxygenase</keyword>
<proteinExistence type="inferred from homology"/>
<dbReference type="AlphaFoldDB" id="A0A7J7P2P2"/>
<gene>
    <name evidence="9" type="ORF">GIB67_027133</name>
</gene>
<evidence type="ECO:0000256" key="3">
    <source>
        <dbReference type="ARBA" id="ARBA00022723"/>
    </source>
</evidence>
<dbReference type="Proteomes" id="UP000541444">
    <property type="component" value="Unassembled WGS sequence"/>
</dbReference>
<comment type="similarity">
    <text evidence="1 7">Belongs to the cytochrome P450 family.</text>
</comment>
<dbReference type="SUPFAM" id="SSF48264">
    <property type="entry name" value="Cytochrome P450"/>
    <property type="match status" value="1"/>
</dbReference>
<reference evidence="9 10" key="1">
    <citation type="journal article" date="2020" name="IScience">
        <title>Genome Sequencing of the Endangered Kingdonia uniflora (Circaeasteraceae, Ranunculales) Reveals Potential Mechanisms of Evolutionary Specialization.</title>
        <authorList>
            <person name="Sun Y."/>
            <person name="Deng T."/>
            <person name="Zhang A."/>
            <person name="Moore M.J."/>
            <person name="Landis J.B."/>
            <person name="Lin N."/>
            <person name="Zhang H."/>
            <person name="Zhang X."/>
            <person name="Huang J."/>
            <person name="Zhang X."/>
            <person name="Sun H."/>
            <person name="Wang H."/>
        </authorList>
    </citation>
    <scope>NUCLEOTIDE SEQUENCE [LARGE SCALE GENOMIC DNA]</scope>
    <source>
        <strain evidence="9">TB1705</strain>
        <tissue evidence="9">Leaf</tissue>
    </source>
</reference>
<dbReference type="GO" id="GO:0020037">
    <property type="term" value="F:heme binding"/>
    <property type="evidence" value="ECO:0007669"/>
    <property type="project" value="InterPro"/>
</dbReference>
<dbReference type="GO" id="GO:0044550">
    <property type="term" value="P:secondary metabolite biosynthetic process"/>
    <property type="evidence" value="ECO:0007669"/>
    <property type="project" value="UniProtKB-ARBA"/>
</dbReference>
<evidence type="ECO:0000256" key="6">
    <source>
        <dbReference type="ARBA" id="ARBA00023033"/>
    </source>
</evidence>
<evidence type="ECO:0000256" key="4">
    <source>
        <dbReference type="ARBA" id="ARBA00023002"/>
    </source>
</evidence>
<dbReference type="Gene3D" id="1.10.630.10">
    <property type="entry name" value="Cytochrome P450"/>
    <property type="match status" value="1"/>
</dbReference>
<dbReference type="InterPro" id="IPR017972">
    <property type="entry name" value="Cyt_P450_CS"/>
</dbReference>
<dbReference type="PROSITE" id="PS00086">
    <property type="entry name" value="CYTOCHROME_P450"/>
    <property type="match status" value="1"/>
</dbReference>
<dbReference type="PANTHER" id="PTHR47953:SF5">
    <property type="entry name" value="CYTOCHROME P450 71AV8-LIKE"/>
    <property type="match status" value="1"/>
</dbReference>
<keyword evidence="2 7" id="KW-0349">Heme</keyword>
<keyword evidence="8" id="KW-0812">Transmembrane</keyword>
<evidence type="ECO:0000256" key="2">
    <source>
        <dbReference type="ARBA" id="ARBA00022617"/>
    </source>
</evidence>
<accession>A0A7J7P2P2</accession>
<keyword evidence="3 7" id="KW-0479">Metal-binding</keyword>
<evidence type="ECO:0000313" key="10">
    <source>
        <dbReference type="Proteomes" id="UP000541444"/>
    </source>
</evidence>
<sequence>MDFRGQNYEFIPFGSGRRICPGISFAVAIVEVAIANLLFHFDWEVPGGTNAEELDMIEGFGMSANKRTPLQLVPKACFS</sequence>
<evidence type="ECO:0000256" key="7">
    <source>
        <dbReference type="RuleBase" id="RU000461"/>
    </source>
</evidence>
<dbReference type="EMBL" id="JACGCM010000347">
    <property type="protein sequence ID" value="KAF6173438.1"/>
    <property type="molecule type" value="Genomic_DNA"/>
</dbReference>
<protein>
    <recommendedName>
        <fullName evidence="11">Cytochrome P450</fullName>
    </recommendedName>
</protein>
<keyword evidence="4 7" id="KW-0560">Oxidoreductase</keyword>
<dbReference type="InterPro" id="IPR036396">
    <property type="entry name" value="Cyt_P450_sf"/>
</dbReference>
<dbReference type="OrthoDB" id="785055at2759"/>
<dbReference type="PANTHER" id="PTHR47953">
    <property type="entry name" value="OS08G0105600 PROTEIN"/>
    <property type="match status" value="1"/>
</dbReference>
<keyword evidence="8" id="KW-1133">Transmembrane helix</keyword>
<evidence type="ECO:0000256" key="5">
    <source>
        <dbReference type="ARBA" id="ARBA00023004"/>
    </source>
</evidence>
<dbReference type="InterPro" id="IPR001128">
    <property type="entry name" value="Cyt_P450"/>
</dbReference>
<dbReference type="GO" id="GO:0004497">
    <property type="term" value="F:monooxygenase activity"/>
    <property type="evidence" value="ECO:0007669"/>
    <property type="project" value="UniProtKB-KW"/>
</dbReference>
<name>A0A7J7P2P2_9MAGN</name>
<evidence type="ECO:0000256" key="1">
    <source>
        <dbReference type="ARBA" id="ARBA00010617"/>
    </source>
</evidence>
<organism evidence="9 10">
    <name type="scientific">Kingdonia uniflora</name>
    <dbReference type="NCBI Taxonomy" id="39325"/>
    <lineage>
        <taxon>Eukaryota</taxon>
        <taxon>Viridiplantae</taxon>
        <taxon>Streptophyta</taxon>
        <taxon>Embryophyta</taxon>
        <taxon>Tracheophyta</taxon>
        <taxon>Spermatophyta</taxon>
        <taxon>Magnoliopsida</taxon>
        <taxon>Ranunculales</taxon>
        <taxon>Circaeasteraceae</taxon>
        <taxon>Kingdonia</taxon>
    </lineage>
</organism>